<dbReference type="PIRSF" id="PIRSF000207">
    <property type="entry name" value="SiR-FP_CysJ"/>
    <property type="match status" value="1"/>
</dbReference>
<dbReference type="PROSITE" id="PS50902">
    <property type="entry name" value="FLAVODOXIN_LIKE"/>
    <property type="match status" value="1"/>
</dbReference>
<evidence type="ECO:0000256" key="10">
    <source>
        <dbReference type="PIRNR" id="PIRNR000207"/>
    </source>
</evidence>
<evidence type="ECO:0000256" key="1">
    <source>
        <dbReference type="ARBA" id="ARBA00022448"/>
    </source>
</evidence>
<dbReference type="PRINTS" id="PR00369">
    <property type="entry name" value="FLAVODOXIN"/>
</dbReference>
<evidence type="ECO:0000313" key="14">
    <source>
        <dbReference type="Proteomes" id="UP001595886"/>
    </source>
</evidence>
<dbReference type="Pfam" id="PF00258">
    <property type="entry name" value="Flavodoxin_1"/>
    <property type="match status" value="1"/>
</dbReference>
<sequence>MDVWTSKRSSAVSALPALPLAPLPEEKSVEIRRLLDGLEPAALWWLSGYAAALAAHADGTARIPAVPAAREPAAQERLTVLYGSQTGNSRRLAEKLARDAEGAGLAVRLVRADAYTQRELKNERHLAIVISTQGDGDPPDDARGFVEFLAGKRAPQLPELKYTVLALGDSSYPQFCAIGRKLDARLAELGATRLVALAEADLDLETVAAPWLERALAAAREALKAGTPRAATVTPLRAVAPSHASEWTRERPFAAELLVNQRITARDGTRDVRHLELSLEGSGLAYEPGDALGVWPTNPPQLVEAVLEALHLDGGAAVALAGETHSLRDWLLARRELTKLARPFVAAHAAQARAADLNRLLAPDRASELGALLQGHQVIDLLRAHPAEWPAEEFVAALRPLTPRLYSIASSRKAVGDEVHLTVARLEYETFGHAHVGAASAFLAAREDGASVPVFLESNERFRLPRDGARDVIMIGPGTGVAPFRGFAQERASVGARGRNWLFFGNPYFDRDFLYQLEWQAALKDGSLHRLDLAFSRDQPQKIYVQDRLRERGRELYDWLENGAHLYVCGDATRMAKDVHAALVDLVAEHGGREREQAVEYVDALQQQGRYARDVY</sequence>
<comment type="pathway">
    <text evidence="10">Sulfur metabolism; hydrogen sulfide biosynthesis; hydrogen sulfide from sulfite (NADPH route): step 1/1.</text>
</comment>
<dbReference type="InterPro" id="IPR017927">
    <property type="entry name" value="FAD-bd_FR_type"/>
</dbReference>
<dbReference type="Gene3D" id="1.20.990.10">
    <property type="entry name" value="NADPH-cytochrome p450 Reductase, Chain A, domain 3"/>
    <property type="match status" value="1"/>
</dbReference>
<evidence type="ECO:0000256" key="6">
    <source>
        <dbReference type="ARBA" id="ARBA00022857"/>
    </source>
</evidence>
<keyword evidence="7 10" id="KW-0249">Electron transport</keyword>
<comment type="function">
    <text evidence="10">Component of the sulfite reductase complex that catalyzes the 6-electron reduction of sulfite to sulfide. This is one of several activities required for the biosynthesis of L-cysteine from sulfate. The flavoprotein component catalyzes the electron flow from NADPH -&gt; FAD -&gt; FMN to the hemoprotein component.</text>
</comment>
<protein>
    <recommendedName>
        <fullName evidence="10">Sulfite reductase [NADPH] flavoprotein alpha-component</fullName>
        <shortName evidence="10">SiR-FP</shortName>
        <ecNumber evidence="10">1.8.1.2</ecNumber>
    </recommendedName>
</protein>
<dbReference type="PANTHER" id="PTHR19384">
    <property type="entry name" value="NITRIC OXIDE SYNTHASE-RELATED"/>
    <property type="match status" value="1"/>
</dbReference>
<dbReference type="Pfam" id="PF00667">
    <property type="entry name" value="FAD_binding_1"/>
    <property type="match status" value="2"/>
</dbReference>
<reference evidence="14" key="1">
    <citation type="journal article" date="2019" name="Int. J. Syst. Evol. Microbiol.">
        <title>The Global Catalogue of Microorganisms (GCM) 10K type strain sequencing project: providing services to taxonomists for standard genome sequencing and annotation.</title>
        <authorList>
            <consortium name="The Broad Institute Genomics Platform"/>
            <consortium name="The Broad Institute Genome Sequencing Center for Infectious Disease"/>
            <person name="Wu L."/>
            <person name="Ma J."/>
        </authorList>
    </citation>
    <scope>NUCLEOTIDE SEQUENCE [LARGE SCALE GENOMIC DNA]</scope>
    <source>
        <strain evidence="14">CCUG 30340</strain>
    </source>
</reference>
<keyword evidence="8 10" id="KW-0560">Oxidoreductase</keyword>
<keyword evidence="4 10" id="KW-0288">FMN</keyword>
<dbReference type="InterPro" id="IPR017938">
    <property type="entry name" value="Riboflavin_synthase-like_b-brl"/>
</dbReference>
<evidence type="ECO:0000256" key="7">
    <source>
        <dbReference type="ARBA" id="ARBA00022982"/>
    </source>
</evidence>
<accession>A0ABV9QZC4</accession>
<evidence type="ECO:0000256" key="8">
    <source>
        <dbReference type="ARBA" id="ARBA00023002"/>
    </source>
</evidence>
<dbReference type="InterPro" id="IPR029039">
    <property type="entry name" value="Flavoprotein-like_sf"/>
</dbReference>
<evidence type="ECO:0000256" key="3">
    <source>
        <dbReference type="ARBA" id="ARBA00022630"/>
    </source>
</evidence>
<comment type="cofactor">
    <cofactor evidence="10">
        <name>FMN</name>
        <dbReference type="ChEBI" id="CHEBI:58210"/>
    </cofactor>
    <text evidence="10">Binds 1 FMN per subunit.</text>
</comment>
<dbReference type="Pfam" id="PF00175">
    <property type="entry name" value="NAD_binding_1"/>
    <property type="match status" value="1"/>
</dbReference>
<keyword evidence="9 10" id="KW-0198">Cysteine biosynthesis</keyword>
<evidence type="ECO:0000259" key="11">
    <source>
        <dbReference type="PROSITE" id="PS50902"/>
    </source>
</evidence>
<evidence type="ECO:0000256" key="5">
    <source>
        <dbReference type="ARBA" id="ARBA00022827"/>
    </source>
</evidence>
<evidence type="ECO:0000259" key="12">
    <source>
        <dbReference type="PROSITE" id="PS51384"/>
    </source>
</evidence>
<dbReference type="PRINTS" id="PR00371">
    <property type="entry name" value="FPNCR"/>
</dbReference>
<dbReference type="InterPro" id="IPR001709">
    <property type="entry name" value="Flavoprot_Pyr_Nucl_cyt_Rdtase"/>
</dbReference>
<comment type="subunit">
    <text evidence="10">Alpha(8)-beta(8). The alpha component is a flavoprotein, the beta component is a hemoprotein.</text>
</comment>
<dbReference type="NCBIfam" id="TIGR01931">
    <property type="entry name" value="cysJ"/>
    <property type="match status" value="1"/>
</dbReference>
<dbReference type="InterPro" id="IPR003097">
    <property type="entry name" value="CysJ-like_FAD-binding"/>
</dbReference>
<dbReference type="GO" id="GO:0004783">
    <property type="term" value="F:sulfite reductase (NADPH) activity"/>
    <property type="evidence" value="ECO:0007669"/>
    <property type="project" value="UniProtKB-EC"/>
</dbReference>
<keyword evidence="5 10" id="KW-0274">FAD</keyword>
<comment type="cofactor">
    <cofactor evidence="10">
        <name>FAD</name>
        <dbReference type="ChEBI" id="CHEBI:57692"/>
    </cofactor>
    <text evidence="10">Binds 1 FAD per subunit.</text>
</comment>
<dbReference type="InterPro" id="IPR010199">
    <property type="entry name" value="CysJ"/>
</dbReference>
<keyword evidence="1 10" id="KW-0813">Transport</keyword>
<dbReference type="Gene3D" id="2.40.30.10">
    <property type="entry name" value="Translation factors"/>
    <property type="match status" value="1"/>
</dbReference>
<name>A0ABV9QZC4_9GAMM</name>
<comment type="catalytic activity">
    <reaction evidence="10">
        <text>hydrogen sulfide + 3 NADP(+) + 3 H2O = sulfite + 3 NADPH + 4 H(+)</text>
        <dbReference type="Rhea" id="RHEA:13801"/>
        <dbReference type="ChEBI" id="CHEBI:15377"/>
        <dbReference type="ChEBI" id="CHEBI:15378"/>
        <dbReference type="ChEBI" id="CHEBI:17359"/>
        <dbReference type="ChEBI" id="CHEBI:29919"/>
        <dbReference type="ChEBI" id="CHEBI:57783"/>
        <dbReference type="ChEBI" id="CHEBI:58349"/>
        <dbReference type="EC" id="1.8.1.2"/>
    </reaction>
</comment>
<dbReference type="CDD" id="cd06199">
    <property type="entry name" value="SiR"/>
    <property type="match status" value="1"/>
</dbReference>
<dbReference type="Gene3D" id="3.40.50.80">
    <property type="entry name" value="Nucleotide-binding domain of ferredoxin-NADP reductase (FNR) module"/>
    <property type="match status" value="1"/>
</dbReference>
<keyword evidence="2 10" id="KW-0028">Amino-acid biosynthesis</keyword>
<dbReference type="EC" id="1.8.1.2" evidence="10"/>
<feature type="domain" description="Flavodoxin-like" evidence="11">
    <location>
        <begin position="78"/>
        <end position="216"/>
    </location>
</feature>
<keyword evidence="14" id="KW-1185">Reference proteome</keyword>
<dbReference type="SUPFAM" id="SSF52218">
    <property type="entry name" value="Flavoproteins"/>
    <property type="match status" value="1"/>
</dbReference>
<evidence type="ECO:0000313" key="13">
    <source>
        <dbReference type="EMBL" id="MFC4820864.1"/>
    </source>
</evidence>
<evidence type="ECO:0000256" key="9">
    <source>
        <dbReference type="ARBA" id="ARBA00023192"/>
    </source>
</evidence>
<proteinExistence type="predicted"/>
<dbReference type="Proteomes" id="UP001595886">
    <property type="component" value="Unassembled WGS sequence"/>
</dbReference>
<dbReference type="Gene3D" id="3.40.50.360">
    <property type="match status" value="1"/>
</dbReference>
<organism evidence="13 14">
    <name type="scientific">Dokdonella ginsengisoli</name>
    <dbReference type="NCBI Taxonomy" id="363846"/>
    <lineage>
        <taxon>Bacteria</taxon>
        <taxon>Pseudomonadati</taxon>
        <taxon>Pseudomonadota</taxon>
        <taxon>Gammaproteobacteria</taxon>
        <taxon>Lysobacterales</taxon>
        <taxon>Rhodanobacteraceae</taxon>
        <taxon>Dokdonella</taxon>
    </lineage>
</organism>
<dbReference type="InterPro" id="IPR023173">
    <property type="entry name" value="NADPH_Cyt_P450_Rdtase_alpha"/>
</dbReference>
<evidence type="ECO:0000256" key="4">
    <source>
        <dbReference type="ARBA" id="ARBA00022643"/>
    </source>
</evidence>
<dbReference type="InterPro" id="IPR039261">
    <property type="entry name" value="FNR_nucleotide-bd"/>
</dbReference>
<dbReference type="InterPro" id="IPR001433">
    <property type="entry name" value="OxRdtase_FAD/NAD-bd"/>
</dbReference>
<dbReference type="PANTHER" id="PTHR19384:SF128">
    <property type="entry name" value="NADPH OXIDOREDUCTASE A"/>
    <property type="match status" value="1"/>
</dbReference>
<gene>
    <name evidence="13" type="ORF">ACFO6Q_11045</name>
</gene>
<keyword evidence="6 10" id="KW-0521">NADP</keyword>
<dbReference type="InterPro" id="IPR008254">
    <property type="entry name" value="Flavodoxin/NO_synth"/>
</dbReference>
<dbReference type="SUPFAM" id="SSF63380">
    <property type="entry name" value="Riboflavin synthase domain-like"/>
    <property type="match status" value="1"/>
</dbReference>
<dbReference type="PROSITE" id="PS51384">
    <property type="entry name" value="FAD_FR"/>
    <property type="match status" value="1"/>
</dbReference>
<dbReference type="InterPro" id="IPR001094">
    <property type="entry name" value="Flavdoxin-like"/>
</dbReference>
<evidence type="ECO:0000256" key="2">
    <source>
        <dbReference type="ARBA" id="ARBA00022605"/>
    </source>
</evidence>
<keyword evidence="3 10" id="KW-0285">Flavoprotein</keyword>
<dbReference type="RefSeq" id="WP_380020956.1">
    <property type="nucleotide sequence ID" value="NZ_JBHSHD010000008.1"/>
</dbReference>
<feature type="domain" description="FAD-binding FR-type" evidence="12">
    <location>
        <begin position="250"/>
        <end position="465"/>
    </location>
</feature>
<comment type="caution">
    <text evidence="13">The sequence shown here is derived from an EMBL/GenBank/DDBJ whole genome shotgun (WGS) entry which is preliminary data.</text>
</comment>
<dbReference type="SUPFAM" id="SSF52343">
    <property type="entry name" value="Ferredoxin reductase-like, C-terminal NADP-linked domain"/>
    <property type="match status" value="1"/>
</dbReference>
<dbReference type="EMBL" id="JBHSHD010000008">
    <property type="protein sequence ID" value="MFC4820864.1"/>
    <property type="molecule type" value="Genomic_DNA"/>
</dbReference>